<feature type="domain" description="Zinc-ribbon 15" evidence="1">
    <location>
        <begin position="21"/>
        <end position="101"/>
    </location>
</feature>
<organism evidence="2 3">
    <name type="scientific">Candidatus Desulfacyla euxinica</name>
    <dbReference type="NCBI Taxonomy" id="2841693"/>
    <lineage>
        <taxon>Bacteria</taxon>
        <taxon>Deltaproteobacteria</taxon>
        <taxon>Candidatus Desulfacyla</taxon>
    </lineage>
</organism>
<proteinExistence type="predicted"/>
<evidence type="ECO:0000313" key="3">
    <source>
        <dbReference type="Proteomes" id="UP000650524"/>
    </source>
</evidence>
<comment type="caution">
    <text evidence="2">The sequence shown here is derived from an EMBL/GenBank/DDBJ whole genome shotgun (WGS) entry which is preliminary data.</text>
</comment>
<dbReference type="EMBL" id="JACNJD010000380">
    <property type="protein sequence ID" value="MBC8179382.1"/>
    <property type="molecule type" value="Genomic_DNA"/>
</dbReference>
<reference evidence="2 3" key="1">
    <citation type="submission" date="2020-08" db="EMBL/GenBank/DDBJ databases">
        <title>Bridging the membrane lipid divide: bacteria of the FCB group superphylum have the potential to synthesize archaeal ether lipids.</title>
        <authorList>
            <person name="Villanueva L."/>
            <person name="Von Meijenfeldt F.A.B."/>
            <person name="Westbye A.B."/>
            <person name="Yadav S."/>
            <person name="Hopmans E.C."/>
            <person name="Dutilh B.E."/>
            <person name="Sinninghe Damste J.S."/>
        </authorList>
    </citation>
    <scope>NUCLEOTIDE SEQUENCE [LARGE SCALE GENOMIC DNA]</scope>
    <source>
        <strain evidence="2">NIOZ-UU27</strain>
    </source>
</reference>
<dbReference type="PANTHER" id="PTHR36718:SF1">
    <property type="entry name" value="DOUBLE ZINC RIBBON PROTEIN MJ0416"/>
    <property type="match status" value="1"/>
</dbReference>
<sequence length="112" mass="12919">MFFFIAGIQPKTVTLEEHPRMCQACGLYQSRLKRVDHYLSLFFLPIFRVKKGESFLQCQSCGSLSGESGDIWNRQSTDTNSTCPYCTQPVESKFRFCPSCGRRLETCRRSRS</sequence>
<protein>
    <submittedName>
        <fullName evidence="2">Zinc ribbon domain-containing protein</fullName>
    </submittedName>
</protein>
<dbReference type="InterPro" id="IPR053281">
    <property type="entry name" value="Double_zinc_ribbon"/>
</dbReference>
<gene>
    <name evidence="2" type="ORF">H8E19_18410</name>
</gene>
<accession>A0A8J6N343</accession>
<dbReference type="AlphaFoldDB" id="A0A8J6N343"/>
<dbReference type="InterPro" id="IPR031493">
    <property type="entry name" value="Zinc_ribbon_15"/>
</dbReference>
<dbReference type="PANTHER" id="PTHR36718">
    <property type="entry name" value="OS05G0435400 PROTEIN"/>
    <property type="match status" value="1"/>
</dbReference>
<evidence type="ECO:0000313" key="2">
    <source>
        <dbReference type="EMBL" id="MBC8179382.1"/>
    </source>
</evidence>
<dbReference type="Pfam" id="PF17032">
    <property type="entry name" value="Zn_ribbon_15"/>
    <property type="match status" value="1"/>
</dbReference>
<dbReference type="Proteomes" id="UP000650524">
    <property type="component" value="Unassembled WGS sequence"/>
</dbReference>
<evidence type="ECO:0000259" key="1">
    <source>
        <dbReference type="Pfam" id="PF17032"/>
    </source>
</evidence>
<name>A0A8J6N343_9DELT</name>